<evidence type="ECO:0000313" key="3">
    <source>
        <dbReference type="EMBL" id="RIJ47238.1"/>
    </source>
</evidence>
<name>A0A399SV06_9BACT</name>
<keyword evidence="4" id="KW-1185">Reference proteome</keyword>
<keyword evidence="2" id="KW-0732">Signal</keyword>
<dbReference type="GO" id="GO:0016740">
    <property type="term" value="F:transferase activity"/>
    <property type="evidence" value="ECO:0007669"/>
    <property type="project" value="UniProtKB-KW"/>
</dbReference>
<evidence type="ECO:0000256" key="2">
    <source>
        <dbReference type="ARBA" id="ARBA00022729"/>
    </source>
</evidence>
<keyword evidence="3" id="KW-0808">Transferase</keyword>
<evidence type="ECO:0000313" key="4">
    <source>
        <dbReference type="Proteomes" id="UP000265926"/>
    </source>
</evidence>
<evidence type="ECO:0000256" key="1">
    <source>
        <dbReference type="ARBA" id="ARBA00010837"/>
    </source>
</evidence>
<dbReference type="Gene3D" id="3.20.20.80">
    <property type="entry name" value="Glycosidases"/>
    <property type="match status" value="1"/>
</dbReference>
<dbReference type="EMBL" id="QWGR01000009">
    <property type="protein sequence ID" value="RIJ47238.1"/>
    <property type="molecule type" value="Genomic_DNA"/>
</dbReference>
<protein>
    <submittedName>
        <fullName evidence="3">Cycloisomaltooligosaccharide glucanotransferase</fullName>
    </submittedName>
</protein>
<dbReference type="CDD" id="cd14745">
    <property type="entry name" value="GH66"/>
    <property type="match status" value="1"/>
</dbReference>
<sequence length="594" mass="67141">MRQFTKIVISLVFAGWVIACGKSDDEITLDPNLEIPENPVTPNYLNVSLVTDKAAYAPGSIVVFTIDNSKLPGSAQVRYKYLDEIIDETSISGSSWNWQTPTIDFRGYAVEVYSRSGEVETIYATVGVDVSSDWTRFPRYGFLSRFSQLTDAQMDAVIDNLAKYHINGLQFYDWQNKHHMPLPVEQGVPAGSWKDIINRDISFSTVESYIEKAKSRNIKTMFYNLVYGAWGEAEADGVQKEWYVFTDNGHRNRDFHPLSSPFLSNIYLLDPSNTDWQQYIADENQTVYQFLDFDGYHMDQLGDRGTRYKYDGSVLDLSQTYKPFIEAMKAGQPSKNIVMNAVNQYGQKGIAQSSADFLYTEVWSPNDTYNDLSYIIQQNNTYSNNTKNTVLAAYMNYNLANNQGYFNTPAVLMTDAVIFAFGGSHLELGEHMLGKEYFPNSNLQMKADLMAALPDYYDFLVAYQNLLRDGGIFNMATVTSVDGKMKIANWPASQGEVATVCKKVDNRQVVHLINFTDSKSQQWRDNDGNQASPTLIKDAPLSVASAQTVKKVWVASPDIIGGASRALDFFQSNDRVVFTLPELKYWTTIVLEFE</sequence>
<accession>A0A399SV06</accession>
<dbReference type="Pfam" id="PF13199">
    <property type="entry name" value="Glyco_hydro_66"/>
    <property type="match status" value="1"/>
</dbReference>
<dbReference type="Gene3D" id="2.60.40.1180">
    <property type="entry name" value="Golgi alpha-mannosidase II"/>
    <property type="match status" value="1"/>
</dbReference>
<organism evidence="3 4">
    <name type="scientific">Maribellus luteus</name>
    <dbReference type="NCBI Taxonomy" id="2305463"/>
    <lineage>
        <taxon>Bacteria</taxon>
        <taxon>Pseudomonadati</taxon>
        <taxon>Bacteroidota</taxon>
        <taxon>Bacteroidia</taxon>
        <taxon>Marinilabiliales</taxon>
        <taxon>Prolixibacteraceae</taxon>
        <taxon>Maribellus</taxon>
    </lineage>
</organism>
<dbReference type="InterPro" id="IPR025092">
    <property type="entry name" value="Glyco_hydro_66"/>
</dbReference>
<gene>
    <name evidence="3" type="ORF">D1614_15900</name>
</gene>
<dbReference type="AlphaFoldDB" id="A0A399SV06"/>
<reference evidence="3 4" key="1">
    <citation type="submission" date="2018-08" db="EMBL/GenBank/DDBJ databases">
        <title>Pallidiluteibacterium maritimus gen. nov., sp. nov., isolated from coastal sediment.</title>
        <authorList>
            <person name="Zhou L.Y."/>
        </authorList>
    </citation>
    <scope>NUCLEOTIDE SEQUENCE [LARGE SCALE GENOMIC DNA]</scope>
    <source>
        <strain evidence="3 4">XSD2</strain>
    </source>
</reference>
<dbReference type="InterPro" id="IPR013780">
    <property type="entry name" value="Glyco_hydro_b"/>
</dbReference>
<dbReference type="Proteomes" id="UP000265926">
    <property type="component" value="Unassembled WGS sequence"/>
</dbReference>
<dbReference type="Gene3D" id="2.60.40.10">
    <property type="entry name" value="Immunoglobulins"/>
    <property type="match status" value="1"/>
</dbReference>
<dbReference type="RefSeq" id="WP_119438955.1">
    <property type="nucleotide sequence ID" value="NZ_QWGR01000009.1"/>
</dbReference>
<comment type="similarity">
    <text evidence="1">Belongs to the glycosyl hydrolase 66 family.</text>
</comment>
<dbReference type="OrthoDB" id="9778932at2"/>
<dbReference type="PROSITE" id="PS51257">
    <property type="entry name" value="PROKAR_LIPOPROTEIN"/>
    <property type="match status" value="1"/>
</dbReference>
<comment type="caution">
    <text evidence="3">The sequence shown here is derived from an EMBL/GenBank/DDBJ whole genome shotgun (WGS) entry which is preliminary data.</text>
</comment>
<proteinExistence type="inferred from homology"/>
<dbReference type="InterPro" id="IPR013783">
    <property type="entry name" value="Ig-like_fold"/>
</dbReference>